<dbReference type="PROSITE" id="PS51257">
    <property type="entry name" value="PROKAR_LIPOPROTEIN"/>
    <property type="match status" value="1"/>
</dbReference>
<evidence type="ECO:0000313" key="1">
    <source>
        <dbReference type="EMBL" id="MBD0852302.1"/>
    </source>
</evidence>
<keyword evidence="2" id="KW-1185">Reference proteome</keyword>
<dbReference type="NCBIfam" id="TIGR03514">
    <property type="entry name" value="GldB_lipo"/>
    <property type="match status" value="1"/>
</dbReference>
<dbReference type="InterPro" id="IPR019853">
    <property type="entry name" value="GldB-like"/>
</dbReference>
<protein>
    <submittedName>
        <fullName evidence="1">Gliding motility lipoprotein GldB</fullName>
    </submittedName>
</protein>
<name>A0ABR7VJH8_9FLAO</name>
<dbReference type="EMBL" id="JABTCG010000006">
    <property type="protein sequence ID" value="MBD0852302.1"/>
    <property type="molecule type" value="Genomic_DNA"/>
</dbReference>
<organism evidence="1 2">
    <name type="scientific">Maribacter arenosus</name>
    <dbReference type="NCBI Taxonomy" id="1854708"/>
    <lineage>
        <taxon>Bacteria</taxon>
        <taxon>Pseudomonadati</taxon>
        <taxon>Bacteroidota</taxon>
        <taxon>Flavobacteriia</taxon>
        <taxon>Flavobacteriales</taxon>
        <taxon>Flavobacteriaceae</taxon>
        <taxon>Maribacter</taxon>
    </lineage>
</organism>
<evidence type="ECO:0000313" key="2">
    <source>
        <dbReference type="Proteomes" id="UP000598350"/>
    </source>
</evidence>
<gene>
    <name evidence="1" type="primary">gldB</name>
    <name evidence="1" type="ORF">HPE63_16590</name>
</gene>
<dbReference type="Pfam" id="PF25594">
    <property type="entry name" value="GldB_lipo"/>
    <property type="match status" value="1"/>
</dbReference>
<accession>A0ABR7VJH8</accession>
<dbReference type="RefSeq" id="WP_188315425.1">
    <property type="nucleotide sequence ID" value="NZ_JABTCG010000006.1"/>
</dbReference>
<proteinExistence type="predicted"/>
<dbReference type="Proteomes" id="UP000598350">
    <property type="component" value="Unassembled WGS sequence"/>
</dbReference>
<sequence>MIKPIYVLLVFVLVVMGCQNEDKVASEVNKIKLDVKVSRFDEEFAKASPADIPSLRKDYPYLFPAPDSIWVAKLKDSLQIELRREVLLEFKDFDKELVDIELLFKYIKYYFPKFSPPRIITVTNDVDYDNRIILTDSLLLVGLDNYLGEGHKYYQGMQKYIAEGRKREFMVSDIANAFANKIVPKPEGRTFLAQIIYYGKILYLKDRIMPFQSDAQKINYSEDELAWAQVNEEPMWRHFIERELLYSTDNKLALRFLDPAPFSKFGLELDNESPGRLGRYVGWQIVRSFMDNNEVSLQQLINFSAEEIFKKSNYKPNK</sequence>
<keyword evidence="1" id="KW-0449">Lipoprotein</keyword>
<reference evidence="1 2" key="1">
    <citation type="submission" date="2020-05" db="EMBL/GenBank/DDBJ databases">
        <title>The draft genome sequence of Maribacter arenosus CAU 1321.</title>
        <authorList>
            <person name="Mu L."/>
        </authorList>
    </citation>
    <scope>NUCLEOTIDE SEQUENCE [LARGE SCALE GENOMIC DNA]</scope>
    <source>
        <strain evidence="1 2">CAU 1321</strain>
    </source>
</reference>
<comment type="caution">
    <text evidence="1">The sequence shown here is derived from an EMBL/GenBank/DDBJ whole genome shotgun (WGS) entry which is preliminary data.</text>
</comment>